<dbReference type="AlphaFoldDB" id="A0A284QR74"/>
<gene>
    <name evidence="1" type="ORF">ARMOST_02260</name>
</gene>
<evidence type="ECO:0000313" key="2">
    <source>
        <dbReference type="Proteomes" id="UP000219338"/>
    </source>
</evidence>
<sequence length="71" mass="8041">MDVRRRLDKRESRPTPACNTTIPQVKIVSHEQRASFKNVRSAISLTRSNFDGFRRTAGPVETVGSQYSDFA</sequence>
<keyword evidence="2" id="KW-1185">Reference proteome</keyword>
<reference evidence="2" key="1">
    <citation type="journal article" date="2017" name="Nat. Ecol. Evol.">
        <title>Genome expansion and lineage-specific genetic innovations in the forest pathogenic fungi Armillaria.</title>
        <authorList>
            <person name="Sipos G."/>
            <person name="Prasanna A.N."/>
            <person name="Walter M.C."/>
            <person name="O'Connor E."/>
            <person name="Balint B."/>
            <person name="Krizsan K."/>
            <person name="Kiss B."/>
            <person name="Hess J."/>
            <person name="Varga T."/>
            <person name="Slot J."/>
            <person name="Riley R."/>
            <person name="Boka B."/>
            <person name="Rigling D."/>
            <person name="Barry K."/>
            <person name="Lee J."/>
            <person name="Mihaltcheva S."/>
            <person name="LaButti K."/>
            <person name="Lipzen A."/>
            <person name="Waldron R."/>
            <person name="Moloney N.M."/>
            <person name="Sperisen C."/>
            <person name="Kredics L."/>
            <person name="Vagvoelgyi C."/>
            <person name="Patrignani A."/>
            <person name="Fitzpatrick D."/>
            <person name="Nagy I."/>
            <person name="Doyle S."/>
            <person name="Anderson J.B."/>
            <person name="Grigoriev I.V."/>
            <person name="Gueldener U."/>
            <person name="Muensterkoetter M."/>
            <person name="Nagy L.G."/>
        </authorList>
    </citation>
    <scope>NUCLEOTIDE SEQUENCE [LARGE SCALE GENOMIC DNA]</scope>
    <source>
        <strain evidence="2">C18/9</strain>
    </source>
</reference>
<organism evidence="1 2">
    <name type="scientific">Armillaria ostoyae</name>
    <name type="common">Armillaria root rot fungus</name>
    <dbReference type="NCBI Taxonomy" id="47428"/>
    <lineage>
        <taxon>Eukaryota</taxon>
        <taxon>Fungi</taxon>
        <taxon>Dikarya</taxon>
        <taxon>Basidiomycota</taxon>
        <taxon>Agaricomycotina</taxon>
        <taxon>Agaricomycetes</taxon>
        <taxon>Agaricomycetidae</taxon>
        <taxon>Agaricales</taxon>
        <taxon>Marasmiineae</taxon>
        <taxon>Physalacriaceae</taxon>
        <taxon>Armillaria</taxon>
    </lineage>
</organism>
<evidence type="ECO:0000313" key="1">
    <source>
        <dbReference type="EMBL" id="SJK98979.1"/>
    </source>
</evidence>
<dbReference type="Proteomes" id="UP000219338">
    <property type="component" value="Unassembled WGS sequence"/>
</dbReference>
<name>A0A284QR74_ARMOS</name>
<accession>A0A284QR74</accession>
<proteinExistence type="predicted"/>
<dbReference type="EMBL" id="FUEG01000001">
    <property type="protein sequence ID" value="SJK98979.1"/>
    <property type="molecule type" value="Genomic_DNA"/>
</dbReference>
<protein>
    <submittedName>
        <fullName evidence="1">Uncharacterized protein</fullName>
    </submittedName>
</protein>